<dbReference type="Proteomes" id="UP000786811">
    <property type="component" value="Unassembled WGS sequence"/>
</dbReference>
<keyword evidence="3" id="KW-0732">Signal</keyword>
<dbReference type="EMBL" id="CAJNRD030001122">
    <property type="protein sequence ID" value="CAG5101046.1"/>
    <property type="molecule type" value="Genomic_DNA"/>
</dbReference>
<keyword evidence="5" id="KW-1185">Reference proteome</keyword>
<organism evidence="4 5">
    <name type="scientific">Cotesia congregata</name>
    <name type="common">Parasitoid wasp</name>
    <name type="synonym">Apanteles congregatus</name>
    <dbReference type="NCBI Taxonomy" id="51543"/>
    <lineage>
        <taxon>Eukaryota</taxon>
        <taxon>Metazoa</taxon>
        <taxon>Ecdysozoa</taxon>
        <taxon>Arthropoda</taxon>
        <taxon>Hexapoda</taxon>
        <taxon>Insecta</taxon>
        <taxon>Pterygota</taxon>
        <taxon>Neoptera</taxon>
        <taxon>Endopterygota</taxon>
        <taxon>Hymenoptera</taxon>
        <taxon>Apocrita</taxon>
        <taxon>Ichneumonoidea</taxon>
        <taxon>Braconidae</taxon>
        <taxon>Microgastrinae</taxon>
        <taxon>Cotesia</taxon>
    </lineage>
</organism>
<gene>
    <name evidence="4" type="ORF">HICCMSTLAB_LOCUS10119</name>
</gene>
<feature type="region of interest" description="Disordered" evidence="2">
    <location>
        <begin position="32"/>
        <end position="62"/>
    </location>
</feature>
<feature type="compositionally biased region" description="Low complexity" evidence="2">
    <location>
        <begin position="50"/>
        <end position="62"/>
    </location>
</feature>
<dbReference type="OrthoDB" id="7868124at2759"/>
<evidence type="ECO:0000256" key="2">
    <source>
        <dbReference type="SAM" id="MobiDB-lite"/>
    </source>
</evidence>
<dbReference type="AlphaFoldDB" id="A0A8J2MNW1"/>
<evidence type="ECO:0000313" key="4">
    <source>
        <dbReference type="EMBL" id="CAG5101046.1"/>
    </source>
</evidence>
<dbReference type="Pfam" id="PF05335">
    <property type="entry name" value="DUF745"/>
    <property type="match status" value="2"/>
</dbReference>
<evidence type="ECO:0000256" key="3">
    <source>
        <dbReference type="SAM" id="SignalP"/>
    </source>
</evidence>
<comment type="caution">
    <text evidence="4">The sequence shown here is derived from an EMBL/GenBank/DDBJ whole genome shotgun (WGS) entry which is preliminary data.</text>
</comment>
<sequence>MRKRRRWRNIQYFLALYLVALTFGNLKRAKGAEAQQNGTTNRARGLKSIGNNNNGNNHYNPHYLDEKLRKVRDVDEMRLKRIEKRDQLEKSSEIVNKAVEEAKAASEAQGMAAQQAAHQVKSQLADRAIRAAKAAEAALSGKIALLEQLGEETKEAQIVFQDGSLELEQIRKSTNAAIRVARDSRQQLQMLTKAVNMVKTSMRNADVSVVGAKRSLTSKQKLLGAAKKRVEDLVERLHVAEDDLIKIRSVAIKAQEFARNARSKVNRIAANSARELREAGENKATNIAQDAANEAKAASDIQNAAAAEASRQIKAQLADKASSAAKTAEAILIGKMSVVTQLQQEVKEAQSVVDEEVGSIRRAKDLVKSAVLAAQQIGEEYKTLSRSLSTLTKNVEVSEEASQGARRELIEQEQLVNDARRRLHELTKRTRQAKRDLENTKIAVMKANAAARLAQENAARIKSRFASFDKSQ</sequence>
<name>A0A8J2MNW1_COTCN</name>
<feature type="signal peptide" evidence="3">
    <location>
        <begin position="1"/>
        <end position="31"/>
    </location>
</feature>
<proteinExistence type="predicted"/>
<feature type="chain" id="PRO_5035173754" evidence="3">
    <location>
        <begin position="32"/>
        <end position="472"/>
    </location>
</feature>
<dbReference type="PANTHER" id="PTHR37161">
    <property type="entry name" value="HDC10475"/>
    <property type="match status" value="1"/>
</dbReference>
<reference evidence="4" key="1">
    <citation type="submission" date="2021-04" db="EMBL/GenBank/DDBJ databases">
        <authorList>
            <person name="Chebbi M.A.C M."/>
        </authorList>
    </citation>
    <scope>NUCLEOTIDE SEQUENCE</scope>
</reference>
<dbReference type="PANTHER" id="PTHR37161:SF2">
    <property type="entry name" value="AT11648P-RELATED"/>
    <property type="match status" value="1"/>
</dbReference>
<keyword evidence="1" id="KW-0175">Coiled coil</keyword>
<protein>
    <submittedName>
        <fullName evidence="4">Uncharacterized protein</fullName>
    </submittedName>
</protein>
<feature type="coiled-coil region" evidence="1">
    <location>
        <begin position="402"/>
        <end position="443"/>
    </location>
</feature>
<accession>A0A8J2MNW1</accession>
<evidence type="ECO:0000313" key="5">
    <source>
        <dbReference type="Proteomes" id="UP000786811"/>
    </source>
</evidence>
<dbReference type="InterPro" id="IPR007999">
    <property type="entry name" value="DUF745"/>
</dbReference>
<evidence type="ECO:0000256" key="1">
    <source>
        <dbReference type="SAM" id="Coils"/>
    </source>
</evidence>